<organism evidence="2 3">
    <name type="scientific">Aspergillus indologenus CBS 114.80</name>
    <dbReference type="NCBI Taxonomy" id="1450541"/>
    <lineage>
        <taxon>Eukaryota</taxon>
        <taxon>Fungi</taxon>
        <taxon>Dikarya</taxon>
        <taxon>Ascomycota</taxon>
        <taxon>Pezizomycotina</taxon>
        <taxon>Eurotiomycetes</taxon>
        <taxon>Eurotiomycetidae</taxon>
        <taxon>Eurotiales</taxon>
        <taxon>Aspergillaceae</taxon>
        <taxon>Aspergillus</taxon>
        <taxon>Aspergillus subgen. Circumdati</taxon>
    </lineage>
</organism>
<evidence type="ECO:0000313" key="2">
    <source>
        <dbReference type="EMBL" id="PYI31627.1"/>
    </source>
</evidence>
<feature type="compositionally biased region" description="Basic and acidic residues" evidence="1">
    <location>
        <begin position="1"/>
        <end position="12"/>
    </location>
</feature>
<name>A0A2V5J2Z3_9EURO</name>
<proteinExistence type="predicted"/>
<dbReference type="EMBL" id="KZ825500">
    <property type="protein sequence ID" value="PYI31627.1"/>
    <property type="molecule type" value="Genomic_DNA"/>
</dbReference>
<feature type="region of interest" description="Disordered" evidence="1">
    <location>
        <begin position="1"/>
        <end position="25"/>
    </location>
</feature>
<sequence>MLRVKSRADQGKEAGNWEPRQGTIREQRLQAQLQAADYIVRGGRKGGEKLAEQKKRRQRRRRQRRERASERARGGGREEQTDSNQMTDGRRNGTDDLLLLAILRAGFALRSTRIGFRVISSPLSSSPHHLFFLANLSRRLVSFGILFSKTRDTSSTPIFPLSFPSFPPQDLLFRLVLAHQVPGEECDDASHSSALKPRLPSMHLPLSTSVDDEMPQPSFLVLSLPYSMCSKVCYRYKVPTARHQKNRVGELPK</sequence>
<dbReference type="AlphaFoldDB" id="A0A2V5J2Z3"/>
<reference evidence="2 3" key="1">
    <citation type="submission" date="2018-02" db="EMBL/GenBank/DDBJ databases">
        <title>The genomes of Aspergillus section Nigri reveals drivers in fungal speciation.</title>
        <authorList>
            <consortium name="DOE Joint Genome Institute"/>
            <person name="Vesth T.C."/>
            <person name="Nybo J."/>
            <person name="Theobald S."/>
            <person name="Brandl J."/>
            <person name="Frisvad J.C."/>
            <person name="Nielsen K.F."/>
            <person name="Lyhne E.K."/>
            <person name="Kogle M.E."/>
            <person name="Kuo A."/>
            <person name="Riley R."/>
            <person name="Clum A."/>
            <person name="Nolan M."/>
            <person name="Lipzen A."/>
            <person name="Salamov A."/>
            <person name="Henrissat B."/>
            <person name="Wiebenga A."/>
            <person name="De vries R.P."/>
            <person name="Grigoriev I.V."/>
            <person name="Mortensen U.H."/>
            <person name="Andersen M.R."/>
            <person name="Baker S.E."/>
        </authorList>
    </citation>
    <scope>NUCLEOTIDE SEQUENCE [LARGE SCALE GENOMIC DNA]</scope>
    <source>
        <strain evidence="2 3">CBS 114.80</strain>
    </source>
</reference>
<protein>
    <submittedName>
        <fullName evidence="2">Uncharacterized protein</fullName>
    </submittedName>
</protein>
<feature type="region of interest" description="Disordered" evidence="1">
    <location>
        <begin position="37"/>
        <end position="91"/>
    </location>
</feature>
<gene>
    <name evidence="2" type="ORF">BP00DRAFT_167475</name>
</gene>
<feature type="compositionally biased region" description="Basic and acidic residues" evidence="1">
    <location>
        <begin position="66"/>
        <end position="80"/>
    </location>
</feature>
<dbReference type="Proteomes" id="UP000248817">
    <property type="component" value="Unassembled WGS sequence"/>
</dbReference>
<feature type="compositionally biased region" description="Basic residues" evidence="1">
    <location>
        <begin position="54"/>
        <end position="65"/>
    </location>
</feature>
<accession>A0A2V5J2Z3</accession>
<evidence type="ECO:0000256" key="1">
    <source>
        <dbReference type="SAM" id="MobiDB-lite"/>
    </source>
</evidence>
<keyword evidence="3" id="KW-1185">Reference proteome</keyword>
<evidence type="ECO:0000313" key="3">
    <source>
        <dbReference type="Proteomes" id="UP000248817"/>
    </source>
</evidence>